<dbReference type="Gene3D" id="3.40.50.280">
    <property type="entry name" value="Cobalamin-binding domain"/>
    <property type="match status" value="1"/>
</dbReference>
<dbReference type="Pfam" id="PF13411">
    <property type="entry name" value="MerR_1"/>
    <property type="match status" value="1"/>
</dbReference>
<dbReference type="InterPro" id="IPR003759">
    <property type="entry name" value="Cbl-bd_cap"/>
</dbReference>
<evidence type="ECO:0000256" key="1">
    <source>
        <dbReference type="ARBA" id="ARBA00023125"/>
    </source>
</evidence>
<dbReference type="GO" id="GO:0031419">
    <property type="term" value="F:cobalamin binding"/>
    <property type="evidence" value="ECO:0007669"/>
    <property type="project" value="InterPro"/>
</dbReference>
<dbReference type="Gene3D" id="1.10.1240.10">
    <property type="entry name" value="Methionine synthase domain"/>
    <property type="match status" value="1"/>
</dbReference>
<keyword evidence="1" id="KW-0238">DNA-binding</keyword>
<name>A0A7W3TG56_9ACTN</name>
<evidence type="ECO:0000313" key="4">
    <source>
        <dbReference type="EMBL" id="MBB0246050.1"/>
    </source>
</evidence>
<dbReference type="SUPFAM" id="SSF52242">
    <property type="entry name" value="Cobalamin (vitamin B12)-binding domain"/>
    <property type="match status" value="1"/>
</dbReference>
<dbReference type="PANTHER" id="PTHR30204:SF97">
    <property type="entry name" value="MERR FAMILY REGULATORY PROTEIN"/>
    <property type="match status" value="1"/>
</dbReference>
<dbReference type="InterPro" id="IPR000551">
    <property type="entry name" value="MerR-type_HTH_dom"/>
</dbReference>
<dbReference type="EMBL" id="VKHT01000713">
    <property type="protein sequence ID" value="MBB0246050.1"/>
    <property type="molecule type" value="Genomic_DNA"/>
</dbReference>
<proteinExistence type="predicted"/>
<feature type="region of interest" description="Disordered" evidence="2">
    <location>
        <begin position="97"/>
        <end position="203"/>
    </location>
</feature>
<evidence type="ECO:0000256" key="2">
    <source>
        <dbReference type="SAM" id="MobiDB-lite"/>
    </source>
</evidence>
<dbReference type="SUPFAM" id="SSF46955">
    <property type="entry name" value="Putative DNA-binding domain"/>
    <property type="match status" value="1"/>
</dbReference>
<dbReference type="InterPro" id="IPR047057">
    <property type="entry name" value="MerR_fam"/>
</dbReference>
<dbReference type="AlphaFoldDB" id="A0A7W3TG56"/>
<dbReference type="SMART" id="SM00422">
    <property type="entry name" value="HTH_MERR"/>
    <property type="match status" value="1"/>
</dbReference>
<keyword evidence="5" id="KW-1185">Reference proteome</keyword>
<feature type="domain" description="HTH merR-type" evidence="3">
    <location>
        <begin position="38"/>
        <end position="107"/>
    </location>
</feature>
<evidence type="ECO:0000259" key="3">
    <source>
        <dbReference type="PROSITE" id="PS50937"/>
    </source>
</evidence>
<dbReference type="InterPro" id="IPR036724">
    <property type="entry name" value="Cobalamin-bd_sf"/>
</dbReference>
<dbReference type="PANTHER" id="PTHR30204">
    <property type="entry name" value="REDOX-CYCLING DRUG-SENSING TRANSCRIPTIONAL ACTIVATOR SOXR"/>
    <property type="match status" value="1"/>
</dbReference>
<evidence type="ECO:0000313" key="5">
    <source>
        <dbReference type="Proteomes" id="UP000538929"/>
    </source>
</evidence>
<dbReference type="GO" id="GO:0003677">
    <property type="term" value="F:DNA binding"/>
    <property type="evidence" value="ECO:0007669"/>
    <property type="project" value="UniProtKB-KW"/>
</dbReference>
<dbReference type="InterPro" id="IPR009061">
    <property type="entry name" value="DNA-bd_dom_put_sf"/>
</dbReference>
<feature type="compositionally biased region" description="Low complexity" evidence="2">
    <location>
        <begin position="167"/>
        <end position="178"/>
    </location>
</feature>
<comment type="caution">
    <text evidence="4">The sequence shown here is derived from an EMBL/GenBank/DDBJ whole genome shotgun (WGS) entry which is preliminary data.</text>
</comment>
<dbReference type="GO" id="GO:0046872">
    <property type="term" value="F:metal ion binding"/>
    <property type="evidence" value="ECO:0007669"/>
    <property type="project" value="InterPro"/>
</dbReference>
<feature type="region of interest" description="Disordered" evidence="2">
    <location>
        <begin position="1"/>
        <end position="40"/>
    </location>
</feature>
<dbReference type="Pfam" id="PF02607">
    <property type="entry name" value="B12-binding_2"/>
    <property type="match status" value="1"/>
</dbReference>
<dbReference type="Gene3D" id="1.10.1660.10">
    <property type="match status" value="1"/>
</dbReference>
<sequence length="420" mass="43171">MREEKAAPGSRNVPRRQPARSAEPQVEGGDAAPPGSAGLTTGAVAKHFGVAPTTLRSWDRRYGIGPAGRTGGRHRRWTPEDIAVLAHMCRLTSEGVPPAEAAAEARRAAATGGDPMTGPDRDDTPEDSASDTPDTGSGARRTSGAAVAGSRTPTDGRVTGRGDPEAGDPAAGDTDAGEAGPGADGANRRPPTGGGNTLPFGEHVPQECRGLARAAVRLDAPTVQRRLEAAIADHGLVTAWTEVIMPALRAVGRKWQTSGERYVEVEHLLSWHVSSVLRLTVARADAPRAGSPVVLACTPNELHTLPLEAVSAGLAERGVPQRMFGAAVPAEALFDAVRRTGPTAVALWAQSRGTADRAMAHRLTGVAWGIRGARTRPTVLTLGPGWAAGPTVPGTRRPTTLGSALDLLAAASAGAGPNTA</sequence>
<protein>
    <submittedName>
        <fullName evidence="4">MerR family transcriptional regulator</fullName>
    </submittedName>
</protein>
<gene>
    <name evidence="4" type="ORF">FNQ90_18550</name>
</gene>
<dbReference type="Proteomes" id="UP000538929">
    <property type="component" value="Unassembled WGS sequence"/>
</dbReference>
<organism evidence="4 5">
    <name type="scientific">Streptomyces alkaliphilus</name>
    <dbReference type="NCBI Taxonomy" id="1472722"/>
    <lineage>
        <taxon>Bacteria</taxon>
        <taxon>Bacillati</taxon>
        <taxon>Actinomycetota</taxon>
        <taxon>Actinomycetes</taxon>
        <taxon>Kitasatosporales</taxon>
        <taxon>Streptomycetaceae</taxon>
        <taxon>Streptomyces</taxon>
    </lineage>
</organism>
<accession>A0A7W3TG56</accession>
<dbReference type="PROSITE" id="PS50937">
    <property type="entry name" value="HTH_MERR_2"/>
    <property type="match status" value="1"/>
</dbReference>
<dbReference type="GO" id="GO:0003700">
    <property type="term" value="F:DNA-binding transcription factor activity"/>
    <property type="evidence" value="ECO:0007669"/>
    <property type="project" value="InterPro"/>
</dbReference>
<dbReference type="InterPro" id="IPR036594">
    <property type="entry name" value="Meth_synthase_dom"/>
</dbReference>
<reference evidence="5" key="1">
    <citation type="submission" date="2019-10" db="EMBL/GenBank/DDBJ databases">
        <title>Streptomyces sp. nov., a novel actinobacterium isolated from alkaline environment.</title>
        <authorList>
            <person name="Golinska P."/>
        </authorList>
    </citation>
    <scope>NUCLEOTIDE SEQUENCE [LARGE SCALE GENOMIC DNA]</scope>
    <source>
        <strain evidence="5">DSM 42118</strain>
    </source>
</reference>